<proteinExistence type="predicted"/>
<evidence type="ECO:0000313" key="1">
    <source>
        <dbReference type="EMBL" id="KAF9480409.1"/>
    </source>
</evidence>
<dbReference type="SUPFAM" id="SSF52047">
    <property type="entry name" value="RNI-like"/>
    <property type="match status" value="1"/>
</dbReference>
<gene>
    <name evidence="1" type="ORF">BDN70DRAFT_931782</name>
</gene>
<dbReference type="AlphaFoldDB" id="A0A9P5Z3E3"/>
<name>A0A9P5Z3E3_9AGAR</name>
<sequence length="408" mass="46421">MESASSLCTVLQEDFEFIQWWKEKQGSIAPFARFEAVERRFGVFPAKLLAEDEMPFLIEYINSAQYLEADHLLWGVLLQAIINGSQVTFPNLHAVVAPDVPDSEFYRLQIFAGYIPTGTLRRLSLSYGIFSSNHTIPLHWSNLTHLSFLQITLPLSTSYWISFLRSFPSLKWGCFNLIQSSTPYYVDEPIVKCKLTRLTSLFLKFDSKNNRLAIELAYTFSSLFVGLHLPTLHTLSLSSDIPCWRSRNALFQISSVLQSAPNIRFLALGGRFLSLGEPYCNTDFLTESDIEPIWSRAPSLARLQLEWSDHDVVGSADTDRAKIGLNLFLADAKLVPENKWLNLQNPICTIREITIVDEMIDVCKIAGYAKVRLQELSAPFSNVHFQIAAKSKHLEAQEEWEEWGAVSW</sequence>
<comment type="caution">
    <text evidence="1">The sequence shown here is derived from an EMBL/GenBank/DDBJ whole genome shotgun (WGS) entry which is preliminary data.</text>
</comment>
<dbReference type="EMBL" id="MU155195">
    <property type="protein sequence ID" value="KAF9480409.1"/>
    <property type="molecule type" value="Genomic_DNA"/>
</dbReference>
<protein>
    <submittedName>
        <fullName evidence="1">Uncharacterized protein</fullName>
    </submittedName>
</protein>
<dbReference type="Proteomes" id="UP000807469">
    <property type="component" value="Unassembled WGS sequence"/>
</dbReference>
<dbReference type="InterPro" id="IPR032675">
    <property type="entry name" value="LRR_dom_sf"/>
</dbReference>
<reference evidence="1" key="1">
    <citation type="submission" date="2020-11" db="EMBL/GenBank/DDBJ databases">
        <authorList>
            <consortium name="DOE Joint Genome Institute"/>
            <person name="Ahrendt S."/>
            <person name="Riley R."/>
            <person name="Andreopoulos W."/>
            <person name="Labutti K."/>
            <person name="Pangilinan J."/>
            <person name="Ruiz-Duenas F.J."/>
            <person name="Barrasa J.M."/>
            <person name="Sanchez-Garcia M."/>
            <person name="Camarero S."/>
            <person name="Miyauchi S."/>
            <person name="Serrano A."/>
            <person name="Linde D."/>
            <person name="Babiker R."/>
            <person name="Drula E."/>
            <person name="Ayuso-Fernandez I."/>
            <person name="Pacheco R."/>
            <person name="Padilla G."/>
            <person name="Ferreira P."/>
            <person name="Barriuso J."/>
            <person name="Kellner H."/>
            <person name="Castanera R."/>
            <person name="Alfaro M."/>
            <person name="Ramirez L."/>
            <person name="Pisabarro A.G."/>
            <person name="Kuo A."/>
            <person name="Tritt A."/>
            <person name="Lipzen A."/>
            <person name="He G."/>
            <person name="Yan M."/>
            <person name="Ng V."/>
            <person name="Cullen D."/>
            <person name="Martin F."/>
            <person name="Rosso M.-N."/>
            <person name="Henrissat B."/>
            <person name="Hibbett D."/>
            <person name="Martinez A.T."/>
            <person name="Grigoriev I.V."/>
        </authorList>
    </citation>
    <scope>NUCLEOTIDE SEQUENCE</scope>
    <source>
        <strain evidence="1">CIRM-BRFM 674</strain>
    </source>
</reference>
<accession>A0A9P5Z3E3</accession>
<dbReference type="Gene3D" id="3.80.10.10">
    <property type="entry name" value="Ribonuclease Inhibitor"/>
    <property type="match status" value="1"/>
</dbReference>
<keyword evidence="2" id="KW-1185">Reference proteome</keyword>
<evidence type="ECO:0000313" key="2">
    <source>
        <dbReference type="Proteomes" id="UP000807469"/>
    </source>
</evidence>
<organism evidence="1 2">
    <name type="scientific">Pholiota conissans</name>
    <dbReference type="NCBI Taxonomy" id="109636"/>
    <lineage>
        <taxon>Eukaryota</taxon>
        <taxon>Fungi</taxon>
        <taxon>Dikarya</taxon>
        <taxon>Basidiomycota</taxon>
        <taxon>Agaricomycotina</taxon>
        <taxon>Agaricomycetes</taxon>
        <taxon>Agaricomycetidae</taxon>
        <taxon>Agaricales</taxon>
        <taxon>Agaricineae</taxon>
        <taxon>Strophariaceae</taxon>
        <taxon>Pholiota</taxon>
    </lineage>
</organism>